<proteinExistence type="predicted"/>
<protein>
    <submittedName>
        <fullName evidence="1">Uncharacterized protein</fullName>
    </submittedName>
</protein>
<dbReference type="Proteomes" id="UP001234297">
    <property type="component" value="Chromosome 9"/>
</dbReference>
<name>A0ACC2KIH7_PERAE</name>
<comment type="caution">
    <text evidence="1">The sequence shown here is derived from an EMBL/GenBank/DDBJ whole genome shotgun (WGS) entry which is preliminary data.</text>
</comment>
<reference evidence="1 2" key="1">
    <citation type="journal article" date="2022" name="Hortic Res">
        <title>A haplotype resolved chromosomal level avocado genome allows analysis of novel avocado genes.</title>
        <authorList>
            <person name="Nath O."/>
            <person name="Fletcher S.J."/>
            <person name="Hayward A."/>
            <person name="Shaw L.M."/>
            <person name="Masouleh A.K."/>
            <person name="Furtado A."/>
            <person name="Henry R.J."/>
            <person name="Mitter N."/>
        </authorList>
    </citation>
    <scope>NUCLEOTIDE SEQUENCE [LARGE SCALE GENOMIC DNA]</scope>
    <source>
        <strain evidence="2">cv. Hass</strain>
    </source>
</reference>
<evidence type="ECO:0000313" key="1">
    <source>
        <dbReference type="EMBL" id="KAJ8620967.1"/>
    </source>
</evidence>
<gene>
    <name evidence="1" type="ORF">MRB53_029496</name>
</gene>
<accession>A0ACC2KIH7</accession>
<dbReference type="EMBL" id="CM056817">
    <property type="protein sequence ID" value="KAJ8620967.1"/>
    <property type="molecule type" value="Genomic_DNA"/>
</dbReference>
<keyword evidence="2" id="KW-1185">Reference proteome</keyword>
<organism evidence="1 2">
    <name type="scientific">Persea americana</name>
    <name type="common">Avocado</name>
    <dbReference type="NCBI Taxonomy" id="3435"/>
    <lineage>
        <taxon>Eukaryota</taxon>
        <taxon>Viridiplantae</taxon>
        <taxon>Streptophyta</taxon>
        <taxon>Embryophyta</taxon>
        <taxon>Tracheophyta</taxon>
        <taxon>Spermatophyta</taxon>
        <taxon>Magnoliopsida</taxon>
        <taxon>Magnoliidae</taxon>
        <taxon>Laurales</taxon>
        <taxon>Lauraceae</taxon>
        <taxon>Persea</taxon>
    </lineage>
</organism>
<evidence type="ECO:0000313" key="2">
    <source>
        <dbReference type="Proteomes" id="UP001234297"/>
    </source>
</evidence>
<sequence>MSSGEETVNMSMDLEQLNLGEDKYKQEADKQGRNPEEALGEEFRGHQGDHMNFPEKPTNRTGVVNLRMACIWVENYPSLI</sequence>